<gene>
    <name evidence="2" type="ORF">HU718_021435</name>
</gene>
<feature type="region of interest" description="Disordered" evidence="1">
    <location>
        <begin position="139"/>
        <end position="182"/>
    </location>
</feature>
<reference evidence="2 3" key="2">
    <citation type="journal article" date="2021" name="Microorganisms">
        <title>The Ever-Expanding Pseudomonas Genus: Description of 43 New Species and Partition of the Pseudomonas putida Group.</title>
        <authorList>
            <person name="Girard L."/>
            <person name="Lood C."/>
            <person name="Hofte M."/>
            <person name="Vandamme P."/>
            <person name="Rokni-Zadeh H."/>
            <person name="van Noort V."/>
            <person name="Lavigne R."/>
            <person name="De Mot R."/>
        </authorList>
    </citation>
    <scope>NUCLEOTIDE SEQUENCE [LARGE SCALE GENOMIC DNA]</scope>
    <source>
        <strain evidence="2 3">ZA 5.3</strain>
    </source>
</reference>
<reference evidence="2 3" key="1">
    <citation type="journal article" date="2020" name="Microorganisms">
        <title>Reliable Identification of Environmental Pseudomonas Isolates Using the rpoD Gene.</title>
        <authorList>
            <consortium name="The Broad Institute Genome Sequencing Platform"/>
            <person name="Girard L."/>
            <person name="Lood C."/>
            <person name="Rokni-Zadeh H."/>
            <person name="van Noort V."/>
            <person name="Lavigne R."/>
            <person name="De Mot R."/>
        </authorList>
    </citation>
    <scope>NUCLEOTIDE SEQUENCE [LARGE SCALE GENOMIC DNA]</scope>
    <source>
        <strain evidence="2 3">ZA 5.3</strain>
    </source>
</reference>
<sequence>MFDLKRLEQLRHEAELNNIDFSRGHIRESQGGGYTVTFDKPLFDCSPVLAHDDVPTERDARTAGNAEGELLSGLLLIQRAERQKLRIGRCFGLSGDQISRRPLTAAEVDEYLADLAHRKQVSKLQKELAQVLESNAASAANTAGADSLKDRYGLSGKAAPKSSKSSPSAKPQRAPSRSGVKS</sequence>
<dbReference type="RefSeq" id="WP_186613899.1">
    <property type="nucleotide sequence ID" value="NZ_CP077089.1"/>
</dbReference>
<dbReference type="Proteomes" id="UP000646386">
    <property type="component" value="Chromosome"/>
</dbReference>
<dbReference type="EMBL" id="CP077089">
    <property type="protein sequence ID" value="QXI04584.1"/>
    <property type="molecule type" value="Genomic_DNA"/>
</dbReference>
<keyword evidence="3" id="KW-1185">Reference proteome</keyword>
<protein>
    <submittedName>
        <fullName evidence="2">Uncharacterized protein</fullName>
    </submittedName>
</protein>
<proteinExistence type="predicted"/>
<evidence type="ECO:0000313" key="3">
    <source>
        <dbReference type="Proteomes" id="UP000646386"/>
    </source>
</evidence>
<evidence type="ECO:0000313" key="2">
    <source>
        <dbReference type="EMBL" id="QXI04584.1"/>
    </source>
</evidence>
<feature type="compositionally biased region" description="Low complexity" evidence="1">
    <location>
        <begin position="157"/>
        <end position="182"/>
    </location>
</feature>
<organism evidence="2 3">
    <name type="scientific">Pseudomonas tensinigenes</name>
    <dbReference type="NCBI Taxonomy" id="2745511"/>
    <lineage>
        <taxon>Bacteria</taxon>
        <taxon>Pseudomonadati</taxon>
        <taxon>Pseudomonadota</taxon>
        <taxon>Gammaproteobacteria</taxon>
        <taxon>Pseudomonadales</taxon>
        <taxon>Pseudomonadaceae</taxon>
        <taxon>Pseudomonas</taxon>
    </lineage>
</organism>
<evidence type="ECO:0000256" key="1">
    <source>
        <dbReference type="SAM" id="MobiDB-lite"/>
    </source>
</evidence>
<name>A0ABX8PT28_9PSED</name>
<accession>A0ABX8PT28</accession>